<feature type="transmembrane region" description="Helical" evidence="1">
    <location>
        <begin position="156"/>
        <end position="174"/>
    </location>
</feature>
<feature type="transmembrane region" description="Helical" evidence="1">
    <location>
        <begin position="63"/>
        <end position="83"/>
    </location>
</feature>
<dbReference type="InterPro" id="IPR043725">
    <property type="entry name" value="DUF5667"/>
</dbReference>
<name>A0A2H0TLC5_9BACT</name>
<protein>
    <recommendedName>
        <fullName evidence="2">DUF5667 domain-containing protein</fullName>
    </recommendedName>
</protein>
<sequence>MRINKPKLINGTSKIQHLVFILLIFFLGIIAPLSFFKNNLPLVGLDAWPPLNTDLRMKEWPYLWGYFSSILGVDYSGRIVFFPQTFSYHILHLLGLSLMTSQKIVFCQIFLTAGFSMYFLSMTIWKKKPIAAFIAALIFMFNPVMAGFWQQFLYDTLYSFVAFPLLLAVFIRGLESKKVFNYSILFAFLTLFFLPYNLPVYVIGVGILGSFLIFKLLTEKEKMRRFKFSILALVFSILINLWWIFPQFILLPTFMNYYTSEIKLASRLVTQGFRANIPNSIRLVGNSYWGYSFWEDKVSNYIGYLYDNNPFLIVLSFVYPLLAFAAIALSKKNKTVIFFSVMSLIFIFLTKGLNRPLGSVYEFLFKKVPGFFIFRTPSDKFWLAILVFYALLIGFTVSTFFEKVSLRSRPISRIFFFFVVAILLVAQWPFFSGDVIPNGKSALPSIEFNPPSYYHDLSEWLKKQKDSFRILNLPAANRPTRWLVYKWGFLGVYPILSEMFEKPVIEKQPQEPSDFIRNTVYYQLGNSSDLSLFIDQKVAYNNNVYKILGLMNTKYILVNYDTDWLHLHFGTEDPKDLENNLSKQVKINHTIDYGNFHLYGIGNEDLLPEIYPVLQGKETYYFGNKNQIGNLFSFSDFLPENLIYLNEAGLLNNKSKIFITTDYQYFRDDFKRNYEEIPTFPYVRFLPNNPFYYFVDWKEQRKKTIAEGAEEKIATNLFLSKKRLAEIKKIVDERKSYSPLKVLKRYKKNIDEIISMFEREKSKDRYGYALATDLMAELNYQENFLRWFMQVRHEKGSSESYDFIKPLFENWYKTLDGYMRPWWFDRNLVSEKGQIAYGFNIPKDGEYEFLMNSSDLKNLTVVNGKFTVKGTIKSKNGFQKDVSWSQKGGVLINHWYQLTKETLLAGDYVLTFINQETENLCGSCRWETIGKGDVIQRKETVENSSNSILRIEIPDGESTAFYNRLFTSDSTDNFRISFSFQNISGEPLKLTPYKTKLENFTDKDFYNHFKDGFLSEKVKSAIVPDDQINVYKSTTIGILSNMTRDLKKGSGWQRIVFDFNPGEGTKVFGIILSSIQGSMYGEPSINEIKDFRIEKVFDNPIVIRNNVETETPGIRPLLKFKRVNPTRYEIEVQNSTVPFDLLFGQSFSSGWKAYLSEGSVNGEVIAEYLKVNSLEIAPDNIFFKYSYLFKPGSEQIPENKHFLANGYSNSWKIEKTGNFKVVILYEPQRYFYYLLSLSIFLISMGILFGLFQLIRKYGKNKNNQK</sequence>
<accession>A0A2H0TLC5</accession>
<feature type="transmembrane region" description="Helical" evidence="1">
    <location>
        <begin position="311"/>
        <end position="329"/>
    </location>
</feature>
<evidence type="ECO:0000259" key="2">
    <source>
        <dbReference type="Pfam" id="PF18915"/>
    </source>
</evidence>
<feature type="transmembrane region" description="Helical" evidence="1">
    <location>
        <begin position="1230"/>
        <end position="1251"/>
    </location>
</feature>
<proteinExistence type="predicted"/>
<feature type="transmembrane region" description="Helical" evidence="1">
    <location>
        <begin position="413"/>
        <end position="431"/>
    </location>
</feature>
<keyword evidence="1" id="KW-1133">Transmembrane helix</keyword>
<keyword evidence="1" id="KW-0812">Transmembrane</keyword>
<dbReference type="Pfam" id="PF18915">
    <property type="entry name" value="DUF5667"/>
    <property type="match status" value="1"/>
</dbReference>
<reference evidence="4" key="1">
    <citation type="submission" date="2017-09" db="EMBL/GenBank/DDBJ databases">
        <title>Depth-based differentiation of microbial function through sediment-hosted aquifers and enrichment of novel symbionts in the deep terrestrial subsurface.</title>
        <authorList>
            <person name="Probst A.J."/>
            <person name="Ladd B."/>
            <person name="Jarett J.K."/>
            <person name="Geller-Mcgrath D.E."/>
            <person name="Sieber C.M.K."/>
            <person name="Emerson J.B."/>
            <person name="Anantharaman K."/>
            <person name="Thomas B.C."/>
            <person name="Malmstrom R."/>
            <person name="Stieglmeier M."/>
            <person name="Klingl A."/>
            <person name="Woyke T."/>
            <person name="Ryan C.M."/>
            <person name="Banfield J.F."/>
        </authorList>
    </citation>
    <scope>NUCLEOTIDE SEQUENCE [LARGE SCALE GENOMIC DNA]</scope>
</reference>
<dbReference type="Proteomes" id="UP000228508">
    <property type="component" value="Unassembled WGS sequence"/>
</dbReference>
<feature type="transmembrane region" description="Helical" evidence="1">
    <location>
        <begin position="381"/>
        <end position="401"/>
    </location>
</feature>
<evidence type="ECO:0000256" key="1">
    <source>
        <dbReference type="SAM" id="Phobius"/>
    </source>
</evidence>
<dbReference type="AlphaFoldDB" id="A0A2H0TLC5"/>
<feature type="domain" description="DUF5667" evidence="2">
    <location>
        <begin position="686"/>
        <end position="759"/>
    </location>
</feature>
<feature type="transmembrane region" description="Helical" evidence="1">
    <location>
        <begin position="130"/>
        <end position="149"/>
    </location>
</feature>
<evidence type="ECO:0000313" key="4">
    <source>
        <dbReference type="Proteomes" id="UP000228508"/>
    </source>
</evidence>
<feature type="transmembrane region" description="Helical" evidence="1">
    <location>
        <begin position="15"/>
        <end position="36"/>
    </location>
</feature>
<feature type="transmembrane region" description="Helical" evidence="1">
    <location>
        <begin position="186"/>
        <end position="214"/>
    </location>
</feature>
<feature type="transmembrane region" description="Helical" evidence="1">
    <location>
        <begin position="336"/>
        <end position="353"/>
    </location>
</feature>
<organism evidence="3 4">
    <name type="scientific">Candidatus Nealsonbacteria bacterium CG10_big_fil_rev_8_21_14_0_10_36_23</name>
    <dbReference type="NCBI Taxonomy" id="1974709"/>
    <lineage>
        <taxon>Bacteria</taxon>
        <taxon>Candidatus Nealsoniibacteriota</taxon>
    </lineage>
</organism>
<dbReference type="EMBL" id="PFCH01000021">
    <property type="protein sequence ID" value="PIR72960.1"/>
    <property type="molecule type" value="Genomic_DNA"/>
</dbReference>
<feature type="transmembrane region" description="Helical" evidence="1">
    <location>
        <begin position="104"/>
        <end position="124"/>
    </location>
</feature>
<comment type="caution">
    <text evidence="3">The sequence shown here is derived from an EMBL/GenBank/DDBJ whole genome shotgun (WGS) entry which is preliminary data.</text>
</comment>
<gene>
    <name evidence="3" type="ORF">COV26_01085</name>
</gene>
<evidence type="ECO:0000313" key="3">
    <source>
        <dbReference type="EMBL" id="PIR72960.1"/>
    </source>
</evidence>
<keyword evidence="1" id="KW-0472">Membrane</keyword>
<feature type="transmembrane region" description="Helical" evidence="1">
    <location>
        <begin position="226"/>
        <end position="245"/>
    </location>
</feature>